<name>A0ACD4DM42_9NOCA</name>
<evidence type="ECO:0000313" key="2">
    <source>
        <dbReference type="Proteomes" id="UP001156484"/>
    </source>
</evidence>
<evidence type="ECO:0000313" key="1">
    <source>
        <dbReference type="EMBL" id="UYP21111.1"/>
    </source>
</evidence>
<sequence>MKLLYLPPPVTEQWDWQLDAACRDADASLFFHPDNERGAAREERTASAKKVCARCPVREKCLQYAVESGERHGVWGGLTEEERTPLRRVRRILHRS</sequence>
<protein>
    <submittedName>
        <fullName evidence="1">WhiB family transcriptional regulator</fullName>
    </submittedName>
</protein>
<keyword evidence="2" id="KW-1185">Reference proteome</keyword>
<proteinExistence type="predicted"/>
<dbReference type="EMBL" id="CP107551">
    <property type="protein sequence ID" value="UYP21111.1"/>
    <property type="molecule type" value="Genomic_DNA"/>
</dbReference>
<reference evidence="1" key="1">
    <citation type="submission" date="2022-10" db="EMBL/GenBank/DDBJ databases">
        <title>Rhodococcus ferula Z13 complete genome.</title>
        <authorList>
            <person name="Long X."/>
            <person name="Zang M."/>
        </authorList>
    </citation>
    <scope>NUCLEOTIDE SEQUENCE</scope>
    <source>
        <strain evidence="1">Z13</strain>
    </source>
</reference>
<organism evidence="1 2">
    <name type="scientific">Rhodococcus sacchari</name>
    <dbReference type="NCBI Taxonomy" id="2962047"/>
    <lineage>
        <taxon>Bacteria</taxon>
        <taxon>Bacillati</taxon>
        <taxon>Actinomycetota</taxon>
        <taxon>Actinomycetes</taxon>
        <taxon>Mycobacteriales</taxon>
        <taxon>Nocardiaceae</taxon>
        <taxon>Rhodococcus</taxon>
    </lineage>
</organism>
<accession>A0ACD4DM42</accession>
<gene>
    <name evidence="1" type="ORF">OED52_18585</name>
</gene>
<dbReference type="Proteomes" id="UP001156484">
    <property type="component" value="Chromosome"/>
</dbReference>